<comment type="pathway">
    <text evidence="4 16">Glycan biosynthesis; glycogen biosynthesis.</text>
</comment>
<evidence type="ECO:0000256" key="1">
    <source>
        <dbReference type="ARBA" id="ARBA00000826"/>
    </source>
</evidence>
<keyword evidence="8 16" id="KW-0321">Glycogen metabolism</keyword>
<dbReference type="CDD" id="cd11325">
    <property type="entry name" value="AmyAc_GTHase"/>
    <property type="match status" value="1"/>
</dbReference>
<dbReference type="GO" id="GO:0033942">
    <property type="term" value="F:4-alpha-D-(1-&gt;4)-alpha-D-glucanotrehalose trehalohydrolase activity"/>
    <property type="evidence" value="ECO:0007669"/>
    <property type="project" value="UniProtKB-EC"/>
</dbReference>
<dbReference type="GO" id="GO:0005978">
    <property type="term" value="P:glycogen biosynthetic process"/>
    <property type="evidence" value="ECO:0007669"/>
    <property type="project" value="UniProtKB-UniRule"/>
</dbReference>
<dbReference type="SUPFAM" id="SSF51011">
    <property type="entry name" value="Glycosyl hydrolase domain"/>
    <property type="match status" value="1"/>
</dbReference>
<keyword evidence="14" id="KW-0326">Glycosidase</keyword>
<evidence type="ECO:0000256" key="16">
    <source>
        <dbReference type="HAMAP-Rule" id="MF_00685"/>
    </source>
</evidence>
<dbReference type="NCBIfam" id="NF003811">
    <property type="entry name" value="PRK05402.1"/>
    <property type="match status" value="1"/>
</dbReference>
<name>A0A4U1IHZ5_9BACT</name>
<dbReference type="Proteomes" id="UP000309215">
    <property type="component" value="Unassembled WGS sequence"/>
</dbReference>
<keyword evidence="7" id="KW-0963">Cytoplasm</keyword>
<evidence type="ECO:0000256" key="4">
    <source>
        <dbReference type="ARBA" id="ARBA00004964"/>
    </source>
</evidence>
<organism evidence="19 20">
    <name type="scientific">Polyangium fumosum</name>
    <dbReference type="NCBI Taxonomy" id="889272"/>
    <lineage>
        <taxon>Bacteria</taxon>
        <taxon>Pseudomonadati</taxon>
        <taxon>Myxococcota</taxon>
        <taxon>Polyangia</taxon>
        <taxon>Polyangiales</taxon>
        <taxon>Polyangiaceae</taxon>
        <taxon>Polyangium</taxon>
    </lineage>
</organism>
<feature type="domain" description="Glycosyl hydrolase family 13 catalytic" evidence="18">
    <location>
        <begin position="730"/>
        <end position="1099"/>
    </location>
</feature>
<dbReference type="NCBIfam" id="TIGR01515">
    <property type="entry name" value="branching_enzym"/>
    <property type="match status" value="1"/>
</dbReference>
<dbReference type="InterPro" id="IPR044901">
    <property type="entry name" value="Trehalose_TreZ_E-set_sf"/>
</dbReference>
<dbReference type="OrthoDB" id="9800174at2"/>
<dbReference type="HAMAP" id="MF_00685">
    <property type="entry name" value="GlgB"/>
    <property type="match status" value="1"/>
</dbReference>
<dbReference type="FunFam" id="3.20.20.80:FF:000003">
    <property type="entry name" value="1,4-alpha-glucan branching enzyme GlgB"/>
    <property type="match status" value="1"/>
</dbReference>
<comment type="pathway">
    <text evidence="5">Glycan biosynthesis; trehalose biosynthesis.</text>
</comment>
<dbReference type="FunFam" id="2.60.40.10:FF:000169">
    <property type="entry name" value="1,4-alpha-glucan branching enzyme GlgB"/>
    <property type="match status" value="1"/>
</dbReference>
<proteinExistence type="inferred from homology"/>
<dbReference type="SMART" id="SM00642">
    <property type="entry name" value="Aamy"/>
    <property type="match status" value="2"/>
</dbReference>
<comment type="catalytic activity">
    <reaction evidence="15">
        <text>hydrolysis of (1-&gt;4)-alpha-D-glucosidic linkage in 4-alpha-D-[(1-&gt;4)-alpha-D-glucanosyl]n trehalose to yield trehalose and (1-&gt;4)-alpha-D-glucan.</text>
        <dbReference type="EC" id="3.2.1.141"/>
    </reaction>
</comment>
<accession>A0A4U1IHZ5</accession>
<dbReference type="Pfam" id="PF02922">
    <property type="entry name" value="CBM_48"/>
    <property type="match status" value="2"/>
</dbReference>
<dbReference type="GO" id="GO:0003844">
    <property type="term" value="F:1,4-alpha-glucan branching enzyme activity"/>
    <property type="evidence" value="ECO:0007669"/>
    <property type="project" value="UniProtKB-UniRule"/>
</dbReference>
<comment type="subunit">
    <text evidence="16">Monomer.</text>
</comment>
<keyword evidence="11" id="KW-0378">Hydrolase</keyword>
<dbReference type="CDD" id="cd02855">
    <property type="entry name" value="E_set_GBE_prok_N"/>
    <property type="match status" value="1"/>
</dbReference>
<dbReference type="NCBIfam" id="NF008967">
    <property type="entry name" value="PRK12313.1"/>
    <property type="match status" value="1"/>
</dbReference>
<dbReference type="GO" id="GO:0005992">
    <property type="term" value="P:trehalose biosynthetic process"/>
    <property type="evidence" value="ECO:0007669"/>
    <property type="project" value="UniProtKB-UniRule"/>
</dbReference>
<evidence type="ECO:0000256" key="10">
    <source>
        <dbReference type="ARBA" id="ARBA00022679"/>
    </source>
</evidence>
<protein>
    <recommendedName>
        <fullName evidence="16">1,4-alpha-glucan branching enzyme GlgB</fullName>
        <ecNumber evidence="16">2.4.1.18</ecNumber>
    </recommendedName>
    <alternativeName>
        <fullName evidence="16">1,4-alpha-D-glucan:1,4-alpha-D-glucan 6-glucosyl-transferase</fullName>
    </alternativeName>
    <alternativeName>
        <fullName evidence="16">Alpha-(1-&gt;4)-glucan branching enzyme</fullName>
    </alternativeName>
    <alternativeName>
        <fullName evidence="16">Glycogen branching enzyme</fullName>
        <shortName evidence="16">BE</shortName>
    </alternativeName>
</protein>
<evidence type="ECO:0000256" key="2">
    <source>
        <dbReference type="ARBA" id="ARBA00002953"/>
    </source>
</evidence>
<dbReference type="AlphaFoldDB" id="A0A4U1IHZ5"/>
<dbReference type="InterPro" id="IPR017853">
    <property type="entry name" value="GH"/>
</dbReference>
<dbReference type="Gene3D" id="1.10.10.760">
    <property type="entry name" value="E-set domains of sugar-utilizing enzymes"/>
    <property type="match status" value="1"/>
</dbReference>
<evidence type="ECO:0000256" key="8">
    <source>
        <dbReference type="ARBA" id="ARBA00022600"/>
    </source>
</evidence>
<dbReference type="InterPro" id="IPR013780">
    <property type="entry name" value="Glyco_hydro_b"/>
</dbReference>
<evidence type="ECO:0000256" key="15">
    <source>
        <dbReference type="ARBA" id="ARBA00034013"/>
    </source>
</evidence>
<dbReference type="UniPathway" id="UPA00164"/>
<evidence type="ECO:0000256" key="7">
    <source>
        <dbReference type="ARBA" id="ARBA00022490"/>
    </source>
</evidence>
<dbReference type="UniPathway" id="UPA00299"/>
<feature type="active site" description="Nucleophile" evidence="16">
    <location>
        <position position="317"/>
    </location>
</feature>
<evidence type="ECO:0000256" key="9">
    <source>
        <dbReference type="ARBA" id="ARBA00022676"/>
    </source>
</evidence>
<comment type="subcellular location">
    <subcellularLocation>
        <location evidence="3">Cytoplasm</location>
    </subcellularLocation>
</comment>
<comment type="catalytic activity">
    <reaction evidence="1 16">
        <text>Transfers a segment of a (1-&gt;4)-alpha-D-glucan chain to a primary hydroxy group in a similar glucan chain.</text>
        <dbReference type="EC" id="2.4.1.18"/>
    </reaction>
</comment>
<evidence type="ECO:0000256" key="12">
    <source>
        <dbReference type="ARBA" id="ARBA00023056"/>
    </source>
</evidence>
<evidence type="ECO:0000259" key="18">
    <source>
        <dbReference type="SMART" id="SM00642"/>
    </source>
</evidence>
<comment type="caution">
    <text evidence="19">The sequence shown here is derived from an EMBL/GenBank/DDBJ whole genome shotgun (WGS) entry which is preliminary data.</text>
</comment>
<keyword evidence="12 16" id="KW-0320">Glycogen biosynthesis</keyword>
<dbReference type="EMBL" id="SSMQ01000123">
    <property type="protein sequence ID" value="TKC93347.1"/>
    <property type="molecule type" value="Genomic_DNA"/>
</dbReference>
<dbReference type="GO" id="GO:0043169">
    <property type="term" value="F:cation binding"/>
    <property type="evidence" value="ECO:0007669"/>
    <property type="project" value="InterPro"/>
</dbReference>
<dbReference type="Pfam" id="PF02806">
    <property type="entry name" value="Alpha-amylase_C"/>
    <property type="match status" value="1"/>
</dbReference>
<dbReference type="InterPro" id="IPR014756">
    <property type="entry name" value="Ig_E-set"/>
</dbReference>
<evidence type="ECO:0000256" key="13">
    <source>
        <dbReference type="ARBA" id="ARBA00023277"/>
    </source>
</evidence>
<dbReference type="CDD" id="cd02853">
    <property type="entry name" value="E_set_MTHase_like_N"/>
    <property type="match status" value="1"/>
</dbReference>
<dbReference type="NCBIfam" id="TIGR02402">
    <property type="entry name" value="trehalose_TreZ"/>
    <property type="match status" value="1"/>
</dbReference>
<gene>
    <name evidence="16 19" type="primary">glgB</name>
    <name evidence="19" type="ORF">E8A74_49625</name>
</gene>
<sequence>MELGTAVRHDVTRLTEEDIYLFAEGTHTHLYEKLGAHPMTVDGVQGTCFGVWAPDAERVSVVGDFNGWDREAHPLARRGGSGIWEGFVPGVGNGTVYKYFIASRFHGYVVEKADPFGFRHEIPPQTASVVWDLASLDKAPQKPRQKRTRHDKPVSIYEVHLGSFRRVVEDGNRPLTYRELADELPEYVARMGFTHVELLPVMEHPFGGSWGYQITGYYAPTSRFGGPDDFLHLVNAFHDAGIGVILDWVPSHFPSDEHGLGYFDGTYLFEHADPRKGYHPDWKSLIFNYGRNEVMSFLLSNAHFWIDRYRADSLRVDAVASMLYLDYSRKHGEWIPNRYGGRENLEAIDFLRRLNESISRAFPEVQTIAEESTSWPMVSRPAYVGGLGFGYKWDMGWMNDTLKYMSSDPVYRKFVHNQLTFRMMYAFSESFVLPLSHDEVVHGKGSLVGKMPGDEWQKFANLRLLFAYMWAQPGKKLLFMGGEIAQKREWNHESSLDWHLLDEGPYHAGMKRFVQAMNRLYRDYPALHELDTSPDGFQWIDCNDADHSVVVFYRRARSTDALVLVALNFTPMPRQRYRVGLPRGGRWKELVSSDALEFGGSGMGGGGDVVAENIEWHSRKNSVEITLPPLGAVFFVHEGLAVSERPLGAVHLGEDRARFRVWAPNVDKVELVLQGNVERRIPLEPEANGYHQALVDGIAPGARYHYDLGGGKLRPDPASRLQPEGVHGPSEVVKSFSDHTPGWTGRPLDEYVIYELHVGTFTPEGTFDAAISRLSYLRELSITAVELMPVAAFPGARNWGYDGAYPFAVQASYGGPEGLRRFVDACHSEGIAVVLDVVYNHLGPEGTYLADFGPYFASYSHTRWGDALNFDGAHSDEVRRFFIESALHFVTQMGIDALRLDAVNAIVDNAPLSFLEELGEAVHHRASELGRLVHLIAESDDNDPRLVTPTFQGGHGLDGVWNDDVHHALFALLSSERVGYLQDFGLVEQLAKTFRENFAFTGEYSRYRQRRRGRPAASIDPRRLVTFVQNHDQAGNRPRGERISARVSFEKQKLAAAVVLLSPFLPLLFMGEEYGETAPFPYFTSHGDPTLVENVRKGRAKEMARLGYAEEPFDPQDEATFRRAKLDFKLRTTGDHAKLLAWYKELLRARRDIGAFAAEGGRQAVAFEDERLLYVRRWNRDSEVFVMYHFGDHPVTVTLPVPAGTFRRSLASSEARFGGKGETHAPEEITSTGVVRVPLGPSEVALYVRAR</sequence>
<dbReference type="CDD" id="cd11322">
    <property type="entry name" value="AmyAc_Glg_BE"/>
    <property type="match status" value="1"/>
</dbReference>
<dbReference type="InterPro" id="IPR006048">
    <property type="entry name" value="A-amylase/branching_C"/>
</dbReference>
<dbReference type="PANTHER" id="PTHR43651">
    <property type="entry name" value="1,4-ALPHA-GLUCAN-BRANCHING ENZYME"/>
    <property type="match status" value="1"/>
</dbReference>
<evidence type="ECO:0000256" key="17">
    <source>
        <dbReference type="SAM" id="MobiDB-lite"/>
    </source>
</evidence>
<comment type="similarity">
    <text evidence="6 16">Belongs to the glycosyl hydrolase 13 family. GlgB subfamily.</text>
</comment>
<evidence type="ECO:0000256" key="14">
    <source>
        <dbReference type="ARBA" id="ARBA00023295"/>
    </source>
</evidence>
<evidence type="ECO:0000256" key="6">
    <source>
        <dbReference type="ARBA" id="ARBA00009000"/>
    </source>
</evidence>
<dbReference type="FunFam" id="2.60.40.1180:FF:000002">
    <property type="entry name" value="1,4-alpha-glucan branching enzyme GlgB"/>
    <property type="match status" value="1"/>
</dbReference>
<keyword evidence="20" id="KW-1185">Reference proteome</keyword>
<evidence type="ECO:0000313" key="19">
    <source>
        <dbReference type="EMBL" id="TKC93347.1"/>
    </source>
</evidence>
<evidence type="ECO:0000256" key="11">
    <source>
        <dbReference type="ARBA" id="ARBA00022801"/>
    </source>
</evidence>
<feature type="domain" description="Glycosyl hydrolase family 13 catalytic" evidence="18">
    <location>
        <begin position="158"/>
        <end position="521"/>
    </location>
</feature>
<dbReference type="Gene3D" id="3.20.20.80">
    <property type="entry name" value="Glycosidases"/>
    <property type="match status" value="2"/>
</dbReference>
<dbReference type="InterPro" id="IPR044143">
    <property type="entry name" value="GlgB_N_E_set_prok"/>
</dbReference>
<dbReference type="Pfam" id="PF00128">
    <property type="entry name" value="Alpha-amylase"/>
    <property type="match status" value="2"/>
</dbReference>
<dbReference type="Gene3D" id="2.60.40.1180">
    <property type="entry name" value="Golgi alpha-mannosidase II"/>
    <property type="match status" value="1"/>
</dbReference>
<feature type="active site" description="Proton donor" evidence="16">
    <location>
        <position position="370"/>
    </location>
</feature>
<dbReference type="SUPFAM" id="SSF81296">
    <property type="entry name" value="E set domains"/>
    <property type="match status" value="2"/>
</dbReference>
<dbReference type="InterPro" id="IPR006047">
    <property type="entry name" value="GH13_cat_dom"/>
</dbReference>
<dbReference type="InterPro" id="IPR013783">
    <property type="entry name" value="Ig-like_fold"/>
</dbReference>
<evidence type="ECO:0000256" key="3">
    <source>
        <dbReference type="ARBA" id="ARBA00004496"/>
    </source>
</evidence>
<reference evidence="19 20" key="1">
    <citation type="submission" date="2019-04" db="EMBL/GenBank/DDBJ databases">
        <authorList>
            <person name="Li Y."/>
            <person name="Wang J."/>
        </authorList>
    </citation>
    <scope>NUCLEOTIDE SEQUENCE [LARGE SCALE GENOMIC DNA]</scope>
    <source>
        <strain evidence="19 20">DSM 14668</strain>
    </source>
</reference>
<dbReference type="EC" id="2.4.1.18" evidence="16"/>
<dbReference type="PANTHER" id="PTHR43651:SF3">
    <property type="entry name" value="1,4-ALPHA-GLUCAN-BRANCHING ENZYME"/>
    <property type="match status" value="1"/>
</dbReference>
<keyword evidence="13 16" id="KW-0119">Carbohydrate metabolism</keyword>
<dbReference type="Gene3D" id="2.60.40.10">
    <property type="entry name" value="Immunoglobulins"/>
    <property type="match status" value="2"/>
</dbReference>
<dbReference type="SUPFAM" id="SSF51445">
    <property type="entry name" value="(Trans)glycosidases"/>
    <property type="match status" value="2"/>
</dbReference>
<dbReference type="InterPro" id="IPR006407">
    <property type="entry name" value="GlgB"/>
</dbReference>
<evidence type="ECO:0000256" key="5">
    <source>
        <dbReference type="ARBA" id="ARBA00005199"/>
    </source>
</evidence>
<keyword evidence="10 16" id="KW-0808">Transferase</keyword>
<feature type="region of interest" description="Disordered" evidence="17">
    <location>
        <begin position="720"/>
        <end position="739"/>
    </location>
</feature>
<dbReference type="InterPro" id="IPR012768">
    <property type="entry name" value="Trehalose_TreZ"/>
</dbReference>
<dbReference type="GO" id="GO:0005829">
    <property type="term" value="C:cytosol"/>
    <property type="evidence" value="ECO:0007669"/>
    <property type="project" value="TreeGrafter"/>
</dbReference>
<keyword evidence="9 16" id="KW-0328">Glycosyltransferase</keyword>
<comment type="function">
    <text evidence="2 16">Catalyzes the formation of the alpha-1,6-glucosidic linkages in glycogen by scission of a 1,4-alpha-linked oligosaccharide from growing alpha-1,4-glucan chains and the subsequent attachment of the oligosaccharide to the alpha-1,6 position.</text>
</comment>
<dbReference type="InterPro" id="IPR004193">
    <property type="entry name" value="Glyco_hydro_13_N"/>
</dbReference>
<evidence type="ECO:0000313" key="20">
    <source>
        <dbReference type="Proteomes" id="UP000309215"/>
    </source>
</evidence>